<dbReference type="EMBL" id="LXXM01000184">
    <property type="protein sequence ID" value="PZS90425.1"/>
    <property type="molecule type" value="Genomic_DNA"/>
</dbReference>
<dbReference type="Gene3D" id="3.90.226.10">
    <property type="entry name" value="2-enoyl-CoA Hydratase, Chain A, domain 1"/>
    <property type="match status" value="1"/>
</dbReference>
<sequence>MQFRGGARRIGALMMTMLAADAMAATTPAAELPSPEAQAQILDMLEHEALYQDKVDWPAARKRLASLQAYPGALQTALREIIVESTGGHGVWMTLARMREATERSKRVGADAVAKAKVAGAVDARIGWVVIEGYAATPGATRQDEFNEDIQRALQWQNVIRGKDSGDRCGWIVDLRSNSGGNMWPMLLGVAPLLRTSPTGTEEIGSFAMARAPQRWSLTPAMVQVDGRPRLGFGRPGYSLKQPGAPVAVLVGSNTASSGEATMLSFRGRPQARSFGQSTAGFSTSNVTRTLVDGSVLAMTTAVMKDRNGGGAGARITPDEPTTGDAATLAAAQQWLLAQPACQGR</sequence>
<evidence type="ECO:0000313" key="3">
    <source>
        <dbReference type="EMBL" id="PZS90425.1"/>
    </source>
</evidence>
<feature type="domain" description="Tail specific protease" evidence="2">
    <location>
        <begin position="151"/>
        <end position="320"/>
    </location>
</feature>
<feature type="chain" id="PRO_5015851362" evidence="1">
    <location>
        <begin position="25"/>
        <end position="345"/>
    </location>
</feature>
<dbReference type="SUPFAM" id="SSF52096">
    <property type="entry name" value="ClpP/crotonase"/>
    <property type="match status" value="1"/>
</dbReference>
<evidence type="ECO:0000259" key="2">
    <source>
        <dbReference type="Pfam" id="PF03572"/>
    </source>
</evidence>
<evidence type="ECO:0000256" key="1">
    <source>
        <dbReference type="SAM" id="SignalP"/>
    </source>
</evidence>
<dbReference type="RefSeq" id="WP_111112846.1">
    <property type="nucleotide sequence ID" value="NZ_LXXM01000184.1"/>
</dbReference>
<dbReference type="InterPro" id="IPR029045">
    <property type="entry name" value="ClpP/crotonase-like_dom_sf"/>
</dbReference>
<dbReference type="GO" id="GO:0008236">
    <property type="term" value="F:serine-type peptidase activity"/>
    <property type="evidence" value="ECO:0007669"/>
    <property type="project" value="InterPro"/>
</dbReference>
<dbReference type="InterPro" id="IPR005151">
    <property type="entry name" value="Tail-specific_protease"/>
</dbReference>
<accession>A0A2W6J2P1</accession>
<feature type="signal peptide" evidence="1">
    <location>
        <begin position="1"/>
        <end position="24"/>
    </location>
</feature>
<keyword evidence="1" id="KW-0732">Signal</keyword>
<dbReference type="Pfam" id="PF03572">
    <property type="entry name" value="Peptidase_S41"/>
    <property type="match status" value="1"/>
</dbReference>
<organism evidence="3 4">
    <name type="scientific">Stenotrophomonas maltophilia</name>
    <name type="common">Pseudomonas maltophilia</name>
    <name type="synonym">Xanthomonas maltophilia</name>
    <dbReference type="NCBI Taxonomy" id="40324"/>
    <lineage>
        <taxon>Bacteria</taxon>
        <taxon>Pseudomonadati</taxon>
        <taxon>Pseudomonadota</taxon>
        <taxon>Gammaproteobacteria</taxon>
        <taxon>Lysobacterales</taxon>
        <taxon>Lysobacteraceae</taxon>
        <taxon>Stenotrophomonas</taxon>
        <taxon>Stenotrophomonas maltophilia group</taxon>
    </lineage>
</organism>
<dbReference type="Proteomes" id="UP000249614">
    <property type="component" value="Unassembled WGS sequence"/>
</dbReference>
<proteinExistence type="predicted"/>
<dbReference type="GO" id="GO:0006508">
    <property type="term" value="P:proteolysis"/>
    <property type="evidence" value="ECO:0007669"/>
    <property type="project" value="InterPro"/>
</dbReference>
<gene>
    <name evidence="3" type="ORF">A7X83_10760</name>
</gene>
<dbReference type="AlphaFoldDB" id="A0A2W6J2P1"/>
<name>A0A2W6J2P1_STEMA</name>
<comment type="caution">
    <text evidence="3">The sequence shown here is derived from an EMBL/GenBank/DDBJ whole genome shotgun (WGS) entry which is preliminary data.</text>
</comment>
<evidence type="ECO:0000313" key="4">
    <source>
        <dbReference type="Proteomes" id="UP000249614"/>
    </source>
</evidence>
<protein>
    <submittedName>
        <fullName evidence="3">Peptidase</fullName>
    </submittedName>
</protein>
<reference evidence="3 4" key="1">
    <citation type="submission" date="2016-05" db="EMBL/GenBank/DDBJ databases">
        <authorList>
            <person name="Lavstsen T."/>
            <person name="Jespersen J.S."/>
        </authorList>
    </citation>
    <scope>NUCLEOTIDE SEQUENCE [LARGE SCALE GENOMIC DNA]</scope>
    <source>
        <strain evidence="3 4">SM-5815</strain>
    </source>
</reference>